<feature type="repeat" description="WD" evidence="1">
    <location>
        <begin position="223"/>
        <end position="264"/>
    </location>
</feature>
<evidence type="ECO:0000313" key="4">
    <source>
        <dbReference type="Proteomes" id="UP001055712"/>
    </source>
</evidence>
<feature type="repeat" description="WD" evidence="1">
    <location>
        <begin position="265"/>
        <end position="306"/>
    </location>
</feature>
<dbReference type="Proteomes" id="UP001055712">
    <property type="component" value="Unassembled WGS sequence"/>
</dbReference>
<dbReference type="PANTHER" id="PTHR22836">
    <property type="entry name" value="WD40 REPEAT PROTEIN"/>
    <property type="match status" value="1"/>
</dbReference>
<dbReference type="GO" id="GO:0031124">
    <property type="term" value="P:mRNA 3'-end processing"/>
    <property type="evidence" value="ECO:0007669"/>
    <property type="project" value="InterPro"/>
</dbReference>
<feature type="repeat" description="WD" evidence="1">
    <location>
        <begin position="181"/>
        <end position="213"/>
    </location>
</feature>
<keyword evidence="4" id="KW-1185">Reference proteome</keyword>
<feature type="repeat" description="WD" evidence="1">
    <location>
        <begin position="307"/>
        <end position="339"/>
    </location>
</feature>
<keyword evidence="1" id="KW-0853">WD repeat</keyword>
<dbReference type="CDD" id="cd00200">
    <property type="entry name" value="WD40"/>
    <property type="match status" value="1"/>
</dbReference>
<dbReference type="InterPro" id="IPR015943">
    <property type="entry name" value="WD40/YVTN_repeat-like_dom_sf"/>
</dbReference>
<feature type="region of interest" description="Disordered" evidence="2">
    <location>
        <begin position="472"/>
        <end position="627"/>
    </location>
</feature>
<feature type="compositionally biased region" description="Low complexity" evidence="2">
    <location>
        <begin position="478"/>
        <end position="488"/>
    </location>
</feature>
<dbReference type="AlphaFoldDB" id="A0A9D4TWG7"/>
<evidence type="ECO:0000313" key="3">
    <source>
        <dbReference type="EMBL" id="KAI3436421.1"/>
    </source>
</evidence>
<sequence>MALYTSYYTRQLALRPAGAGGELQQEGEKLFQKTVARRTVDYTGPFVTWFERRLTIRNPGDVPALPPVAAGALQLLPPAAYVHQPATSFNIKFAGQAPSKTRSSINAATWTPDGRRCLTGTQAGEFTMWSASSFQFETIIQSHETPVRTMAFTHNGNFLVSGDEAGTVRYWKTNLELVKSVSAHKEAVRQLAFAPGDLKFATGSDDSTIRVWDFARVATEQVLAGHGGDVKCVDWHPHKALLVSGSKDGLVKLWCPKSGRNVSTLHGHKGTIMATQWNANGNWVLTASRDQTCKVYDVRMQREMASFRGHNRDVTTASWHPTHEELFVSGAHDGSMIFWLASRQAPQAEVRGSHEASIWAAAWHPAGHLLATGSADYAVKFWCRCRPGDPFFEQQQEEQRELAAMAAEEEPVTAPRPAAFAAPAPTFGGGTAGVIPGIGDAVAMPVLPLATTAAPIGPIDVFAIRQAPFEEQQRGGKAPADVAPMAAARGERGGERHKPTQQSPQQQQGRSRRRSRSRSRSRSPTRQHNARHAALPAGARAAFLPLPGRRREELPPPRFPLPRPPGADWQQGSGGPGPAARPGWVAPGPQEQQAQAGWGQPPQRPGSQQDASWGGRGRGRGGRGGRW</sequence>
<organism evidence="3 4">
    <name type="scientific">Chlorella vulgaris</name>
    <name type="common">Green alga</name>
    <dbReference type="NCBI Taxonomy" id="3077"/>
    <lineage>
        <taxon>Eukaryota</taxon>
        <taxon>Viridiplantae</taxon>
        <taxon>Chlorophyta</taxon>
        <taxon>core chlorophytes</taxon>
        <taxon>Trebouxiophyceae</taxon>
        <taxon>Chlorellales</taxon>
        <taxon>Chlorellaceae</taxon>
        <taxon>Chlorella clade</taxon>
        <taxon>Chlorella</taxon>
    </lineage>
</organism>
<feature type="compositionally biased region" description="Basic residues" evidence="2">
    <location>
        <begin position="617"/>
        <end position="627"/>
    </location>
</feature>
<dbReference type="PROSITE" id="PS50294">
    <property type="entry name" value="WD_REPEATS_REGION"/>
    <property type="match status" value="6"/>
</dbReference>
<dbReference type="GO" id="GO:0005847">
    <property type="term" value="C:mRNA cleavage and polyadenylation specificity factor complex"/>
    <property type="evidence" value="ECO:0007669"/>
    <property type="project" value="TreeGrafter"/>
</dbReference>
<dbReference type="Pfam" id="PF00400">
    <property type="entry name" value="WD40"/>
    <property type="match status" value="6"/>
</dbReference>
<feature type="repeat" description="WD" evidence="1">
    <location>
        <begin position="140"/>
        <end position="172"/>
    </location>
</feature>
<feature type="compositionally biased region" description="Low complexity" evidence="2">
    <location>
        <begin position="532"/>
        <end position="547"/>
    </location>
</feature>
<protein>
    <submittedName>
        <fullName evidence="3">Uncharacterized protein</fullName>
    </submittedName>
</protein>
<feature type="compositionally biased region" description="Low complexity" evidence="2">
    <location>
        <begin position="578"/>
        <end position="601"/>
    </location>
</feature>
<dbReference type="OrthoDB" id="16717at2759"/>
<dbReference type="SMART" id="SM00320">
    <property type="entry name" value="WD40"/>
    <property type="match status" value="7"/>
</dbReference>
<dbReference type="Gene3D" id="2.130.10.10">
    <property type="entry name" value="YVTN repeat-like/Quinoprotein amine dehydrogenase"/>
    <property type="match status" value="2"/>
</dbReference>
<proteinExistence type="predicted"/>
<evidence type="ECO:0000256" key="1">
    <source>
        <dbReference type="PROSITE-ProRule" id="PRU00221"/>
    </source>
</evidence>
<dbReference type="EMBL" id="SIDB01000002">
    <property type="protein sequence ID" value="KAI3436421.1"/>
    <property type="molecule type" value="Genomic_DNA"/>
</dbReference>
<reference evidence="3" key="2">
    <citation type="submission" date="2020-11" db="EMBL/GenBank/DDBJ databases">
        <authorList>
            <person name="Cecchin M."/>
            <person name="Marcolungo L."/>
            <person name="Rossato M."/>
            <person name="Girolomoni L."/>
            <person name="Cosentino E."/>
            <person name="Cuine S."/>
            <person name="Li-Beisson Y."/>
            <person name="Delledonne M."/>
            <person name="Ballottari M."/>
        </authorList>
    </citation>
    <scope>NUCLEOTIDE SEQUENCE</scope>
    <source>
        <strain evidence="3">211/11P</strain>
        <tissue evidence="3">Whole cell</tissue>
    </source>
</reference>
<feature type="compositionally biased region" description="Low complexity" evidence="2">
    <location>
        <begin position="500"/>
        <end position="509"/>
    </location>
</feature>
<feature type="compositionally biased region" description="Basic residues" evidence="2">
    <location>
        <begin position="510"/>
        <end position="531"/>
    </location>
</feature>
<comment type="caution">
    <text evidence="3">The sequence shown here is derived from an EMBL/GenBank/DDBJ whole genome shotgun (WGS) entry which is preliminary data.</text>
</comment>
<feature type="repeat" description="WD" evidence="1">
    <location>
        <begin position="351"/>
        <end position="382"/>
    </location>
</feature>
<reference evidence="3" key="1">
    <citation type="journal article" date="2019" name="Plant J.">
        <title>Chlorella vulgaris genome assembly and annotation reveals the molecular basis for metabolic acclimation to high light conditions.</title>
        <authorList>
            <person name="Cecchin M."/>
            <person name="Marcolungo L."/>
            <person name="Rossato M."/>
            <person name="Girolomoni L."/>
            <person name="Cosentino E."/>
            <person name="Cuine S."/>
            <person name="Li-Beisson Y."/>
            <person name="Delledonne M."/>
            <person name="Ballottari M."/>
        </authorList>
    </citation>
    <scope>NUCLEOTIDE SEQUENCE</scope>
    <source>
        <strain evidence="3">211/11P</strain>
    </source>
</reference>
<dbReference type="PROSITE" id="PS50082">
    <property type="entry name" value="WD_REPEATS_2"/>
    <property type="match status" value="6"/>
</dbReference>
<feature type="compositionally biased region" description="Basic and acidic residues" evidence="2">
    <location>
        <begin position="489"/>
        <end position="498"/>
    </location>
</feature>
<accession>A0A9D4TWG7</accession>
<evidence type="ECO:0000256" key="2">
    <source>
        <dbReference type="SAM" id="MobiDB-lite"/>
    </source>
</evidence>
<dbReference type="PANTHER" id="PTHR22836:SF0">
    <property type="entry name" value="PRE-MRNA 3' END PROCESSING PROTEIN WDR33"/>
    <property type="match status" value="1"/>
</dbReference>
<name>A0A9D4TWG7_CHLVU</name>
<dbReference type="SUPFAM" id="SSF50978">
    <property type="entry name" value="WD40 repeat-like"/>
    <property type="match status" value="1"/>
</dbReference>
<dbReference type="InterPro" id="IPR001680">
    <property type="entry name" value="WD40_rpt"/>
</dbReference>
<dbReference type="InterPro" id="IPR036322">
    <property type="entry name" value="WD40_repeat_dom_sf"/>
</dbReference>
<gene>
    <name evidence="3" type="ORF">D9Q98_005838</name>
</gene>
<feature type="compositionally biased region" description="Pro residues" evidence="2">
    <location>
        <begin position="556"/>
        <end position="565"/>
    </location>
</feature>
<dbReference type="InterPro" id="IPR045245">
    <property type="entry name" value="Pfs2-like"/>
</dbReference>